<dbReference type="GO" id="GO:0016787">
    <property type="term" value="F:hydrolase activity"/>
    <property type="evidence" value="ECO:0007669"/>
    <property type="project" value="UniProtKB-KW"/>
</dbReference>
<dbReference type="OrthoDB" id="9386368at2759"/>
<dbReference type="Gene3D" id="1.10.10.200">
    <property type="match status" value="1"/>
</dbReference>
<dbReference type="PROSITE" id="PS50994">
    <property type="entry name" value="INTEGRASE"/>
    <property type="match status" value="1"/>
</dbReference>
<reference evidence="8 9" key="1">
    <citation type="submission" date="2019-09" db="EMBL/GenBank/DDBJ databases">
        <title>Bird 10,000 Genomes (B10K) Project - Family phase.</title>
        <authorList>
            <person name="Zhang G."/>
        </authorList>
    </citation>
    <scope>NUCLEOTIDE SEQUENCE [LARGE SCALE GENOMIC DNA]</scope>
    <source>
        <strain evidence="8">B10K-DU-002-79</strain>
    </source>
</reference>
<sequence>LSEGNARADQLVAAVWPMTSGNKFQQAKQSHAFLHQSAKMLVKQFALYPSYQKNSIELGVGVNPRELLPLQIWQIDVTHVQEFGLKKYVHVSVDTYSYVIWATAQ</sequence>
<evidence type="ECO:0000256" key="1">
    <source>
        <dbReference type="ARBA" id="ARBA00022679"/>
    </source>
</evidence>
<dbReference type="GO" id="GO:0004519">
    <property type="term" value="F:endonuclease activity"/>
    <property type="evidence" value="ECO:0007669"/>
    <property type="project" value="UniProtKB-KW"/>
</dbReference>
<keyword evidence="5" id="KW-0378">Hydrolase</keyword>
<keyword evidence="6" id="KW-0695">RNA-directed DNA polymerase</keyword>
<keyword evidence="3" id="KW-0540">Nuclease</keyword>
<gene>
    <name evidence="8" type="primary">Hervk_1</name>
    <name evidence="8" type="ORF">NEOCOR_R09241</name>
</gene>
<evidence type="ECO:0000256" key="5">
    <source>
        <dbReference type="ARBA" id="ARBA00022801"/>
    </source>
</evidence>
<feature type="non-terminal residue" evidence="8">
    <location>
        <position position="1"/>
    </location>
</feature>
<name>A0A7L2RG77_9PASS</name>
<dbReference type="GO" id="GO:0015074">
    <property type="term" value="P:DNA integration"/>
    <property type="evidence" value="ECO:0007669"/>
    <property type="project" value="InterPro"/>
</dbReference>
<dbReference type="PANTHER" id="PTHR41694:SF3">
    <property type="entry name" value="RNA-DIRECTED DNA POLYMERASE-RELATED"/>
    <property type="match status" value="1"/>
</dbReference>
<evidence type="ECO:0000256" key="3">
    <source>
        <dbReference type="ARBA" id="ARBA00022722"/>
    </source>
</evidence>
<feature type="domain" description="Integrase catalytic" evidence="7">
    <location>
        <begin position="65"/>
        <end position="105"/>
    </location>
</feature>
<dbReference type="AlphaFoldDB" id="A0A7L2RG77"/>
<dbReference type="PANTHER" id="PTHR41694">
    <property type="entry name" value="ENDOGENOUS RETROVIRUS GROUP K MEMBER POL PROTEIN"/>
    <property type="match status" value="1"/>
</dbReference>
<dbReference type="Proteomes" id="UP000560066">
    <property type="component" value="Unassembled WGS sequence"/>
</dbReference>
<feature type="non-terminal residue" evidence="8">
    <location>
        <position position="105"/>
    </location>
</feature>
<keyword evidence="2" id="KW-0548">Nucleotidyltransferase</keyword>
<dbReference type="InterPro" id="IPR012337">
    <property type="entry name" value="RNaseH-like_sf"/>
</dbReference>
<dbReference type="SUPFAM" id="SSF53098">
    <property type="entry name" value="Ribonuclease H-like"/>
    <property type="match status" value="1"/>
</dbReference>
<keyword evidence="1" id="KW-0808">Transferase</keyword>
<dbReference type="EMBL" id="VYZS01031072">
    <property type="protein sequence ID" value="NXS07979.1"/>
    <property type="molecule type" value="Genomic_DNA"/>
</dbReference>
<accession>A0A7L2RG77</accession>
<dbReference type="InterPro" id="IPR001584">
    <property type="entry name" value="Integrase_cat-core"/>
</dbReference>
<dbReference type="GO" id="GO:0003964">
    <property type="term" value="F:RNA-directed DNA polymerase activity"/>
    <property type="evidence" value="ECO:0007669"/>
    <property type="project" value="UniProtKB-KW"/>
</dbReference>
<proteinExistence type="predicted"/>
<evidence type="ECO:0000313" key="8">
    <source>
        <dbReference type="EMBL" id="NXS07979.1"/>
    </source>
</evidence>
<dbReference type="GO" id="GO:0035613">
    <property type="term" value="F:RNA stem-loop binding"/>
    <property type="evidence" value="ECO:0007669"/>
    <property type="project" value="TreeGrafter"/>
</dbReference>
<dbReference type="Gene3D" id="3.30.420.10">
    <property type="entry name" value="Ribonuclease H-like superfamily/Ribonuclease H"/>
    <property type="match status" value="1"/>
</dbReference>
<comment type="caution">
    <text evidence="8">The sequence shown here is derived from an EMBL/GenBank/DDBJ whole genome shotgun (WGS) entry which is preliminary data.</text>
</comment>
<keyword evidence="4" id="KW-0255">Endonuclease</keyword>
<keyword evidence="9" id="KW-1185">Reference proteome</keyword>
<evidence type="ECO:0000256" key="6">
    <source>
        <dbReference type="ARBA" id="ARBA00022918"/>
    </source>
</evidence>
<evidence type="ECO:0000256" key="4">
    <source>
        <dbReference type="ARBA" id="ARBA00022759"/>
    </source>
</evidence>
<organism evidence="8 9">
    <name type="scientific">Neodrepanis coruscans</name>
    <name type="common">wattled asity</name>
    <dbReference type="NCBI Taxonomy" id="254563"/>
    <lineage>
        <taxon>Eukaryota</taxon>
        <taxon>Metazoa</taxon>
        <taxon>Chordata</taxon>
        <taxon>Craniata</taxon>
        <taxon>Vertebrata</taxon>
        <taxon>Euteleostomi</taxon>
        <taxon>Archelosauria</taxon>
        <taxon>Archosauria</taxon>
        <taxon>Dinosauria</taxon>
        <taxon>Saurischia</taxon>
        <taxon>Theropoda</taxon>
        <taxon>Coelurosauria</taxon>
        <taxon>Aves</taxon>
        <taxon>Neognathae</taxon>
        <taxon>Neoaves</taxon>
        <taxon>Telluraves</taxon>
        <taxon>Australaves</taxon>
        <taxon>Passeriformes</taxon>
        <taxon>Philepittidae</taxon>
        <taxon>Neodrepanis</taxon>
    </lineage>
</organism>
<evidence type="ECO:0000259" key="7">
    <source>
        <dbReference type="PROSITE" id="PS50994"/>
    </source>
</evidence>
<dbReference type="InterPro" id="IPR036397">
    <property type="entry name" value="RNaseH_sf"/>
</dbReference>
<dbReference type="InterPro" id="IPR017856">
    <property type="entry name" value="Integrase-like_N"/>
</dbReference>
<evidence type="ECO:0000256" key="2">
    <source>
        <dbReference type="ARBA" id="ARBA00022695"/>
    </source>
</evidence>
<evidence type="ECO:0000313" key="9">
    <source>
        <dbReference type="Proteomes" id="UP000560066"/>
    </source>
</evidence>
<protein>
    <submittedName>
        <fullName evidence="8">PO113 protein</fullName>
    </submittedName>
</protein>